<keyword evidence="3 6" id="KW-0812">Transmembrane</keyword>
<comment type="caution">
    <text evidence="7">The sequence shown here is derived from an EMBL/GenBank/DDBJ whole genome shotgun (WGS) entry which is preliminary data.</text>
</comment>
<dbReference type="PANTHER" id="PTHR30086:SF20">
    <property type="entry name" value="ARGININE EXPORTER PROTEIN ARGO-RELATED"/>
    <property type="match status" value="1"/>
</dbReference>
<name>A0A7X3LSF2_9HYPH</name>
<feature type="transmembrane region" description="Helical" evidence="6">
    <location>
        <begin position="174"/>
        <end position="196"/>
    </location>
</feature>
<feature type="transmembrane region" description="Helical" evidence="6">
    <location>
        <begin position="37"/>
        <end position="62"/>
    </location>
</feature>
<dbReference type="RefSeq" id="WP_160774481.1">
    <property type="nucleotide sequence ID" value="NZ_WUMV01000002.1"/>
</dbReference>
<dbReference type="GO" id="GO:0033228">
    <property type="term" value="P:cysteine export across plasma membrane"/>
    <property type="evidence" value="ECO:0007669"/>
    <property type="project" value="TreeGrafter"/>
</dbReference>
<keyword evidence="8" id="KW-1185">Reference proteome</keyword>
<evidence type="ECO:0000313" key="8">
    <source>
        <dbReference type="Proteomes" id="UP000433101"/>
    </source>
</evidence>
<evidence type="ECO:0000256" key="2">
    <source>
        <dbReference type="ARBA" id="ARBA00022475"/>
    </source>
</evidence>
<feature type="transmembrane region" description="Helical" evidence="6">
    <location>
        <begin position="69"/>
        <end position="87"/>
    </location>
</feature>
<dbReference type="EMBL" id="WUMV01000002">
    <property type="protein sequence ID" value="MXN64234.1"/>
    <property type="molecule type" value="Genomic_DNA"/>
</dbReference>
<evidence type="ECO:0000256" key="1">
    <source>
        <dbReference type="ARBA" id="ARBA00004651"/>
    </source>
</evidence>
<dbReference type="PANTHER" id="PTHR30086">
    <property type="entry name" value="ARGININE EXPORTER PROTEIN ARGO"/>
    <property type="match status" value="1"/>
</dbReference>
<dbReference type="GO" id="GO:0015171">
    <property type="term" value="F:amino acid transmembrane transporter activity"/>
    <property type="evidence" value="ECO:0007669"/>
    <property type="project" value="TreeGrafter"/>
</dbReference>
<keyword evidence="5 6" id="KW-0472">Membrane</keyword>
<protein>
    <submittedName>
        <fullName evidence="7">LysE family transporter</fullName>
    </submittedName>
</protein>
<evidence type="ECO:0000256" key="5">
    <source>
        <dbReference type="ARBA" id="ARBA00023136"/>
    </source>
</evidence>
<keyword evidence="2" id="KW-1003">Cell membrane</keyword>
<dbReference type="GO" id="GO:0005886">
    <property type="term" value="C:plasma membrane"/>
    <property type="evidence" value="ECO:0007669"/>
    <property type="project" value="UniProtKB-SubCell"/>
</dbReference>
<organism evidence="7 8">
    <name type="scientific">Stappia sediminis</name>
    <dbReference type="NCBI Taxonomy" id="2692190"/>
    <lineage>
        <taxon>Bacteria</taxon>
        <taxon>Pseudomonadati</taxon>
        <taxon>Pseudomonadota</taxon>
        <taxon>Alphaproteobacteria</taxon>
        <taxon>Hyphomicrobiales</taxon>
        <taxon>Stappiaceae</taxon>
        <taxon>Stappia</taxon>
    </lineage>
</organism>
<feature type="transmembrane region" description="Helical" evidence="6">
    <location>
        <begin position="142"/>
        <end position="162"/>
    </location>
</feature>
<accession>A0A7X3LSF2</accession>
<sequence length="201" mass="21020">MLTFAAAVFLLIITPGPGVLSTAGVGSAYGVRPGLKYIAGLFTGTNMVAFAVISGVAAIVLANPVVRTVLLVASVAYLLYLAARIAFAGSKIAFIEAKSAPGVTAGILLQFINPKAYAVNTTLFTGFAFYPESLLVETVSKLIILNLIWIPIHLAWLYAGVALKRLEIAAHHQFRINVIMALSMLGVVALALISGFSGKAS</sequence>
<evidence type="ECO:0000256" key="6">
    <source>
        <dbReference type="SAM" id="Phobius"/>
    </source>
</evidence>
<dbReference type="InterPro" id="IPR001123">
    <property type="entry name" value="LeuE-type"/>
</dbReference>
<evidence type="ECO:0000256" key="4">
    <source>
        <dbReference type="ARBA" id="ARBA00022989"/>
    </source>
</evidence>
<keyword evidence="4 6" id="KW-1133">Transmembrane helix</keyword>
<reference evidence="7 8" key="1">
    <citation type="submission" date="2019-12" db="EMBL/GenBank/DDBJ databases">
        <authorList>
            <person name="Li M."/>
        </authorList>
    </citation>
    <scope>NUCLEOTIDE SEQUENCE [LARGE SCALE GENOMIC DNA]</scope>
    <source>
        <strain evidence="7 8">GBMRC 2046</strain>
    </source>
</reference>
<evidence type="ECO:0000256" key="3">
    <source>
        <dbReference type="ARBA" id="ARBA00022692"/>
    </source>
</evidence>
<dbReference type="Proteomes" id="UP000433101">
    <property type="component" value="Unassembled WGS sequence"/>
</dbReference>
<evidence type="ECO:0000313" key="7">
    <source>
        <dbReference type="EMBL" id="MXN64234.1"/>
    </source>
</evidence>
<dbReference type="Pfam" id="PF01810">
    <property type="entry name" value="LysE"/>
    <property type="match status" value="1"/>
</dbReference>
<comment type="subcellular location">
    <subcellularLocation>
        <location evidence="1">Cell membrane</location>
        <topology evidence="1">Multi-pass membrane protein</topology>
    </subcellularLocation>
</comment>
<gene>
    <name evidence="7" type="ORF">GR183_04910</name>
</gene>
<proteinExistence type="predicted"/>
<dbReference type="AlphaFoldDB" id="A0A7X3LSF2"/>